<accession>A0A4Y2JBD0</accession>
<organism evidence="2 3">
    <name type="scientific">Araneus ventricosus</name>
    <name type="common">Orbweaver spider</name>
    <name type="synonym">Epeira ventricosa</name>
    <dbReference type="NCBI Taxonomy" id="182803"/>
    <lineage>
        <taxon>Eukaryota</taxon>
        <taxon>Metazoa</taxon>
        <taxon>Ecdysozoa</taxon>
        <taxon>Arthropoda</taxon>
        <taxon>Chelicerata</taxon>
        <taxon>Arachnida</taxon>
        <taxon>Araneae</taxon>
        <taxon>Araneomorphae</taxon>
        <taxon>Entelegynae</taxon>
        <taxon>Araneoidea</taxon>
        <taxon>Araneidae</taxon>
        <taxon>Araneus</taxon>
    </lineage>
</organism>
<dbReference type="EMBL" id="BGPR01003329">
    <property type="protein sequence ID" value="GBM86668.1"/>
    <property type="molecule type" value="Genomic_DNA"/>
</dbReference>
<evidence type="ECO:0000313" key="3">
    <source>
        <dbReference type="Proteomes" id="UP000499080"/>
    </source>
</evidence>
<dbReference type="Proteomes" id="UP000499080">
    <property type="component" value="Unassembled WGS sequence"/>
</dbReference>
<evidence type="ECO:0000313" key="2">
    <source>
        <dbReference type="EMBL" id="GBM86668.1"/>
    </source>
</evidence>
<proteinExistence type="predicted"/>
<sequence length="101" mass="11601">MILKVVFLKKLKDHFRKQTTKYGLAPITTIKDPTSHSFLMAIFCKYAKGCRSICSYRKSGIKCSANCENCKEHSCSNAPPETDEQMFRQSEDDEDQVMLKK</sequence>
<dbReference type="AlphaFoldDB" id="A0A4Y2JBD0"/>
<comment type="caution">
    <text evidence="2">The sequence shown here is derived from an EMBL/GenBank/DDBJ whole genome shotgun (WGS) entry which is preliminary data.</text>
</comment>
<feature type="region of interest" description="Disordered" evidence="1">
    <location>
        <begin position="73"/>
        <end position="101"/>
    </location>
</feature>
<name>A0A4Y2JBD0_ARAVE</name>
<protein>
    <recommendedName>
        <fullName evidence="4">Tesmin/TSO1-like CXC domain-containing protein</fullName>
    </recommendedName>
</protein>
<feature type="compositionally biased region" description="Acidic residues" evidence="1">
    <location>
        <begin position="91"/>
        <end position="101"/>
    </location>
</feature>
<reference evidence="2 3" key="1">
    <citation type="journal article" date="2019" name="Sci. Rep.">
        <title>Orb-weaving spider Araneus ventricosus genome elucidates the spidroin gene catalogue.</title>
        <authorList>
            <person name="Kono N."/>
            <person name="Nakamura H."/>
            <person name="Ohtoshi R."/>
            <person name="Moran D.A.P."/>
            <person name="Shinohara A."/>
            <person name="Yoshida Y."/>
            <person name="Fujiwara M."/>
            <person name="Mori M."/>
            <person name="Tomita M."/>
            <person name="Arakawa K."/>
        </authorList>
    </citation>
    <scope>NUCLEOTIDE SEQUENCE [LARGE SCALE GENOMIC DNA]</scope>
</reference>
<evidence type="ECO:0008006" key="4">
    <source>
        <dbReference type="Google" id="ProtNLM"/>
    </source>
</evidence>
<evidence type="ECO:0000256" key="1">
    <source>
        <dbReference type="SAM" id="MobiDB-lite"/>
    </source>
</evidence>
<keyword evidence="3" id="KW-1185">Reference proteome</keyword>
<gene>
    <name evidence="2" type="ORF">AVEN_87431_1</name>
</gene>